<proteinExistence type="predicted"/>
<gene>
    <name evidence="2" type="ORF">GTO89_00640</name>
</gene>
<dbReference type="EMBL" id="WXEX01000001">
    <property type="protein sequence ID" value="MZP41537.1"/>
    <property type="molecule type" value="Genomic_DNA"/>
</dbReference>
<evidence type="ECO:0000313" key="3">
    <source>
        <dbReference type="Proteomes" id="UP000471031"/>
    </source>
</evidence>
<name>A0A845L4P8_HELGE</name>
<reference evidence="2 3" key="1">
    <citation type="submission" date="2020-01" db="EMBL/GenBank/DDBJ databases">
        <title>Whole genome sequence of Heliobacterium gestii DSM 11169.</title>
        <authorList>
            <person name="Kyndt J.A."/>
            <person name="Meyer T.E."/>
        </authorList>
    </citation>
    <scope>NUCLEOTIDE SEQUENCE [LARGE SCALE GENOMIC DNA]</scope>
    <source>
        <strain evidence="2 3">DSM 11169</strain>
    </source>
</reference>
<feature type="transmembrane region" description="Helical" evidence="1">
    <location>
        <begin position="86"/>
        <end position="107"/>
    </location>
</feature>
<keyword evidence="1" id="KW-0812">Transmembrane</keyword>
<organism evidence="2 3">
    <name type="scientific">Heliomicrobium gestii</name>
    <name type="common">Heliobacterium gestii</name>
    <dbReference type="NCBI Taxonomy" id="2699"/>
    <lineage>
        <taxon>Bacteria</taxon>
        <taxon>Bacillati</taxon>
        <taxon>Bacillota</taxon>
        <taxon>Clostridia</taxon>
        <taxon>Eubacteriales</taxon>
        <taxon>Heliobacteriaceae</taxon>
        <taxon>Heliomicrobium</taxon>
    </lineage>
</organism>
<dbReference type="OrthoDB" id="1683109at2"/>
<evidence type="ECO:0000313" key="2">
    <source>
        <dbReference type="EMBL" id="MZP41537.1"/>
    </source>
</evidence>
<comment type="caution">
    <text evidence="2">The sequence shown here is derived from an EMBL/GenBank/DDBJ whole genome shotgun (WGS) entry which is preliminary data.</text>
</comment>
<dbReference type="AlphaFoldDB" id="A0A845L4P8"/>
<dbReference type="RefSeq" id="WP_161260124.1">
    <property type="nucleotide sequence ID" value="NZ_JAFBDC010000001.1"/>
</dbReference>
<feature type="transmembrane region" description="Helical" evidence="1">
    <location>
        <begin position="56"/>
        <end position="80"/>
    </location>
</feature>
<sequence length="152" mass="16397">MTRLYVVATFEQSLFLELALSELEEKGISKENILAVPLKMSSNKGKIMDTIYRADGISIFDGATVLGSAAMVLGVIYGYVLAWGPIIWGLIGLTVGFIVGLLLDLAVGNKRKKQGNAKADVVVMISCTESQVDWVSTVLENHHPNGIGFIPD</sequence>
<evidence type="ECO:0000256" key="1">
    <source>
        <dbReference type="SAM" id="Phobius"/>
    </source>
</evidence>
<protein>
    <recommendedName>
        <fullName evidence="4">DUF1269 domain-containing protein</fullName>
    </recommendedName>
</protein>
<keyword evidence="3" id="KW-1185">Reference proteome</keyword>
<keyword evidence="1" id="KW-0472">Membrane</keyword>
<accession>A0A845L4P8</accession>
<evidence type="ECO:0008006" key="4">
    <source>
        <dbReference type="Google" id="ProtNLM"/>
    </source>
</evidence>
<keyword evidence="1" id="KW-1133">Transmembrane helix</keyword>
<dbReference type="Proteomes" id="UP000471031">
    <property type="component" value="Unassembled WGS sequence"/>
</dbReference>